<accession>A0AAD4S1N6</accession>
<protein>
    <submittedName>
        <fullName evidence="2">Uncharacterized protein</fullName>
    </submittedName>
</protein>
<dbReference type="AlphaFoldDB" id="A0AAD4S1N6"/>
<reference evidence="2" key="1">
    <citation type="submission" date="2022-04" db="EMBL/GenBank/DDBJ databases">
        <title>A functionally conserved STORR gene fusion in Papaver species that diverged 16.8 million years ago.</title>
        <authorList>
            <person name="Catania T."/>
        </authorList>
    </citation>
    <scope>NUCLEOTIDE SEQUENCE</scope>
    <source>
        <strain evidence="2">S-188037</strain>
    </source>
</reference>
<feature type="chain" id="PRO_5042144488" evidence="1">
    <location>
        <begin position="32"/>
        <end position="109"/>
    </location>
</feature>
<keyword evidence="1" id="KW-0732">Signal</keyword>
<name>A0AAD4S1N6_9MAGN</name>
<feature type="signal peptide" evidence="1">
    <location>
        <begin position="1"/>
        <end position="31"/>
    </location>
</feature>
<dbReference type="Proteomes" id="UP001202328">
    <property type="component" value="Unassembled WGS sequence"/>
</dbReference>
<proteinExistence type="predicted"/>
<sequence>MSSLKTTQLVVALSLLCLFFLGFSNSTEAAARPITGCGCTDIAGAVANDTPRCNLIRGVCANDDDCNQRCSLGGICLRGRAASSNHEEKIDVNRYKVIAELEGCCCWEP</sequence>
<organism evidence="2 3">
    <name type="scientific">Papaver atlanticum</name>
    <dbReference type="NCBI Taxonomy" id="357466"/>
    <lineage>
        <taxon>Eukaryota</taxon>
        <taxon>Viridiplantae</taxon>
        <taxon>Streptophyta</taxon>
        <taxon>Embryophyta</taxon>
        <taxon>Tracheophyta</taxon>
        <taxon>Spermatophyta</taxon>
        <taxon>Magnoliopsida</taxon>
        <taxon>Ranunculales</taxon>
        <taxon>Papaveraceae</taxon>
        <taxon>Papaveroideae</taxon>
        <taxon>Papaver</taxon>
    </lineage>
</organism>
<comment type="caution">
    <text evidence="2">The sequence shown here is derived from an EMBL/GenBank/DDBJ whole genome shotgun (WGS) entry which is preliminary data.</text>
</comment>
<dbReference type="EMBL" id="JAJJMB010015535">
    <property type="protein sequence ID" value="KAI3853706.1"/>
    <property type="molecule type" value="Genomic_DNA"/>
</dbReference>
<evidence type="ECO:0000313" key="3">
    <source>
        <dbReference type="Proteomes" id="UP001202328"/>
    </source>
</evidence>
<evidence type="ECO:0000256" key="1">
    <source>
        <dbReference type="SAM" id="SignalP"/>
    </source>
</evidence>
<keyword evidence="3" id="KW-1185">Reference proteome</keyword>
<evidence type="ECO:0000313" key="2">
    <source>
        <dbReference type="EMBL" id="KAI3853706.1"/>
    </source>
</evidence>
<gene>
    <name evidence="2" type="ORF">MKW98_025223</name>
</gene>